<gene>
    <name evidence="2" type="ORF">SISSUDRAFT_184139</name>
</gene>
<feature type="compositionally biased region" description="Pro residues" evidence="1">
    <location>
        <begin position="212"/>
        <end position="232"/>
    </location>
</feature>
<organism evidence="2 3">
    <name type="scientific">Sistotremastrum suecicum HHB10207 ss-3</name>
    <dbReference type="NCBI Taxonomy" id="1314776"/>
    <lineage>
        <taxon>Eukaryota</taxon>
        <taxon>Fungi</taxon>
        <taxon>Dikarya</taxon>
        <taxon>Basidiomycota</taxon>
        <taxon>Agaricomycotina</taxon>
        <taxon>Agaricomycetes</taxon>
        <taxon>Sistotremastrales</taxon>
        <taxon>Sistotremastraceae</taxon>
        <taxon>Sistotremastrum</taxon>
    </lineage>
</organism>
<feature type="region of interest" description="Disordered" evidence="1">
    <location>
        <begin position="333"/>
        <end position="357"/>
    </location>
</feature>
<dbReference type="SUPFAM" id="SSF56204">
    <property type="entry name" value="Hect, E3 ligase catalytic domain"/>
    <property type="match status" value="1"/>
</dbReference>
<keyword evidence="3" id="KW-1185">Reference proteome</keyword>
<proteinExistence type="predicted"/>
<name>A0A166AHK4_9AGAM</name>
<feature type="compositionally biased region" description="Acidic residues" evidence="1">
    <location>
        <begin position="236"/>
        <end position="247"/>
    </location>
</feature>
<evidence type="ECO:0000313" key="2">
    <source>
        <dbReference type="EMBL" id="KZT35331.1"/>
    </source>
</evidence>
<accession>A0A166AHK4</accession>
<evidence type="ECO:0000313" key="3">
    <source>
        <dbReference type="Proteomes" id="UP000076798"/>
    </source>
</evidence>
<dbReference type="InterPro" id="IPR035983">
    <property type="entry name" value="Hect_E3_ubiquitin_ligase"/>
</dbReference>
<dbReference type="AlphaFoldDB" id="A0A166AHK4"/>
<feature type="region of interest" description="Disordered" evidence="1">
    <location>
        <begin position="194"/>
        <end position="272"/>
    </location>
</feature>
<dbReference type="EMBL" id="KV428143">
    <property type="protein sequence ID" value="KZT35331.1"/>
    <property type="molecule type" value="Genomic_DNA"/>
</dbReference>
<dbReference type="Proteomes" id="UP000076798">
    <property type="component" value="Unassembled WGS sequence"/>
</dbReference>
<feature type="compositionally biased region" description="Low complexity" evidence="1">
    <location>
        <begin position="248"/>
        <end position="272"/>
    </location>
</feature>
<reference evidence="2 3" key="1">
    <citation type="journal article" date="2016" name="Mol. Biol. Evol.">
        <title>Comparative Genomics of Early-Diverging Mushroom-Forming Fungi Provides Insights into the Origins of Lignocellulose Decay Capabilities.</title>
        <authorList>
            <person name="Nagy L.G."/>
            <person name="Riley R."/>
            <person name="Tritt A."/>
            <person name="Adam C."/>
            <person name="Daum C."/>
            <person name="Floudas D."/>
            <person name="Sun H."/>
            <person name="Yadav J.S."/>
            <person name="Pangilinan J."/>
            <person name="Larsson K.H."/>
            <person name="Matsuura K."/>
            <person name="Barry K."/>
            <person name="Labutti K."/>
            <person name="Kuo R."/>
            <person name="Ohm R.A."/>
            <person name="Bhattacharya S.S."/>
            <person name="Shirouzu T."/>
            <person name="Yoshinaga Y."/>
            <person name="Martin F.M."/>
            <person name="Grigoriev I.V."/>
            <person name="Hibbett D.S."/>
        </authorList>
    </citation>
    <scope>NUCLEOTIDE SEQUENCE [LARGE SCALE GENOMIC DNA]</scope>
    <source>
        <strain evidence="2 3">HHB10207 ss-3</strain>
    </source>
</reference>
<evidence type="ECO:0000256" key="1">
    <source>
        <dbReference type="SAM" id="MobiDB-lite"/>
    </source>
</evidence>
<sequence length="816" mass="91385">MQEHGLVFRIRGKELVASDGPGNIPATIHQRLAQLFFQTRWLPPKETIAPLDPSQYYWQLLVPMLPTTSRSKKAESPEVKFKTWCQPTFAWTLQMFFTPEFSVANWLGDGVDDARMVFLVAVHEDLPGMIHHFLPREERRPDSVLPHRCAANRFLVASGIGRPDANPTCHHLNCVQWEDDDRLRIRSMNPEERALRPSTLDFDDPSWRGLSPVPPPIGGTPQPPSPEAPEPPDLFGDTDDDALEDMESQYSSMFASSTTSTQASTSTVAPEPVRIPDPPIPSGSINATHQNVQNYPLARARVLNNVPPFQVPNSRRPTLVDLTGDDLDGSQDSGGIVIHHRPPTPDTADSRPTHRRRIDSPEVLSGKKVLTEQDLQVRFKLYRPGEVYLWSEAITKAWSTGIHSWNALMLAAPTVEEAAQILLALCRFNAAGRNPVEWDDVLRDIGTRLLLRPLNDPNLRDQTLGYACAYVPLAGIINQNMAIHVRNSAGQGPILDVLRAALLIQLQKVPLFSQQGAFFSVRWSPLDGPDPRERYEEYVVTGILCALIMVRTETAPLPFSPALLFLLLVGLDSPVLRVDPLFIEHLDPGLAPVAQAWTSWLVNPSRSEKELGVDRLRSSLLECDMDSAAFPKDPTLQELIDLDKSFYCGLMLKRLSVRDRSELMALRDGLAWILEARQVKPKCTNCGASLEIQCSNVKGLIGKLYSRAVKNVEEVMQVVRCVSARYGDFSEDQIARNEKYEDRFLTHLRRYLCGEGHPNTEKIIDLLGEDVVKSDKSKLLRCRLLLEMMTGSPMLPLGDHINLNVRIYCHCVPVQG</sequence>
<protein>
    <submittedName>
        <fullName evidence="2">Uncharacterized protein</fullName>
    </submittedName>
</protein>
<dbReference type="OrthoDB" id="2757435at2759"/>
<dbReference type="GO" id="GO:0004842">
    <property type="term" value="F:ubiquitin-protein transferase activity"/>
    <property type="evidence" value="ECO:0007669"/>
    <property type="project" value="InterPro"/>
</dbReference>